<evidence type="ECO:0000313" key="4">
    <source>
        <dbReference type="Proteomes" id="UP000018208"/>
    </source>
</evidence>
<feature type="coiled-coil region" evidence="1">
    <location>
        <begin position="75"/>
        <end position="102"/>
    </location>
</feature>
<evidence type="ECO:0000313" key="2">
    <source>
        <dbReference type="EMBL" id="EST43058.1"/>
    </source>
</evidence>
<feature type="coiled-coil region" evidence="1">
    <location>
        <begin position="176"/>
        <end position="235"/>
    </location>
</feature>
<name>V6LFI8_9EUKA</name>
<dbReference type="EMBL" id="AUWU02000001">
    <property type="protein sequence ID" value="KAH0577031.1"/>
    <property type="molecule type" value="Genomic_DNA"/>
</dbReference>
<dbReference type="EMBL" id="KI546147">
    <property type="protein sequence ID" value="EST43058.1"/>
    <property type="molecule type" value="Genomic_DNA"/>
</dbReference>
<keyword evidence="4" id="KW-1185">Reference proteome</keyword>
<keyword evidence="1" id="KW-0175">Coiled coil</keyword>
<dbReference type="Proteomes" id="UP000018208">
    <property type="component" value="Unassembled WGS sequence"/>
</dbReference>
<accession>V6LFI8</accession>
<dbReference type="AlphaFoldDB" id="V6LFI8"/>
<evidence type="ECO:0000256" key="1">
    <source>
        <dbReference type="SAM" id="Coils"/>
    </source>
</evidence>
<reference evidence="3" key="2">
    <citation type="submission" date="2020-12" db="EMBL/GenBank/DDBJ databases">
        <title>New Spironucleus salmonicida genome in near-complete chromosomes.</title>
        <authorList>
            <person name="Xu F."/>
            <person name="Kurt Z."/>
            <person name="Jimenez-Gonzalez A."/>
            <person name="Astvaldsson A."/>
            <person name="Andersson J.O."/>
            <person name="Svard S.G."/>
        </authorList>
    </citation>
    <scope>NUCLEOTIDE SEQUENCE</scope>
    <source>
        <strain evidence="3">ATCC 50377</strain>
    </source>
</reference>
<dbReference type="VEuPathDB" id="GiardiaDB:SS50377_20379"/>
<organism evidence="2">
    <name type="scientific">Spironucleus salmonicida</name>
    <dbReference type="NCBI Taxonomy" id="348837"/>
    <lineage>
        <taxon>Eukaryota</taxon>
        <taxon>Metamonada</taxon>
        <taxon>Diplomonadida</taxon>
        <taxon>Hexamitidae</taxon>
        <taxon>Hexamitinae</taxon>
        <taxon>Spironucleus</taxon>
    </lineage>
</organism>
<evidence type="ECO:0000313" key="3">
    <source>
        <dbReference type="EMBL" id="KAH0577031.1"/>
    </source>
</evidence>
<sequence>MPEFEETMKNATTELQHKKYLLAKLKKSQSYYQAQIIEIHEKIKLSNYQFQDDNVYDAEDFTSNDQELLNFQMLNSSFQGQLQAAKAKFQALKTEVQQVKNSPKTQETKDLTPEIDILKQKITDLTLQQHTLQTEGKDLLRLFNIDLDSISQLENVHFQKETKNRIQNELNFKSSISLENDRISALKETKASLQAEKAQILTEKTDNSERISTEIEILRSQIEDVKTQISAARESGTAAAAELSDTRHQLEAKEAADAEIEVRLLALAARNAELARENQASARDLELGNFEIARQNDRLEERLRSMPNLGEEQLLAELDKFFTDELNSALRETFVGEELLLLYNNQQKV</sequence>
<gene>
    <name evidence="2" type="ORF">SS50377_17361</name>
    <name evidence="3" type="ORF">SS50377_20379</name>
</gene>
<protein>
    <submittedName>
        <fullName evidence="2">Uncharacterized protein</fullName>
    </submittedName>
</protein>
<reference evidence="2 3" key="1">
    <citation type="journal article" date="2014" name="PLoS Genet.">
        <title>The Genome of Spironucleus salmonicida Highlights a Fish Pathogen Adapted to Fluctuating Environments.</title>
        <authorList>
            <person name="Xu F."/>
            <person name="Jerlstrom-Hultqvist J."/>
            <person name="Einarsson E."/>
            <person name="Astvaldsson A."/>
            <person name="Svard S.G."/>
            <person name="Andersson J.O."/>
        </authorList>
    </citation>
    <scope>NUCLEOTIDE SEQUENCE</scope>
    <source>
        <strain evidence="3">ATCC 50377</strain>
    </source>
</reference>
<proteinExistence type="predicted"/>